<keyword evidence="7" id="KW-0407">Ion channel</keyword>
<evidence type="ECO:0000256" key="8">
    <source>
        <dbReference type="SAM" id="Coils"/>
    </source>
</evidence>
<feature type="transmembrane region" description="Helical" evidence="10">
    <location>
        <begin position="155"/>
        <end position="176"/>
    </location>
</feature>
<dbReference type="Gene3D" id="1.10.287.70">
    <property type="match status" value="1"/>
</dbReference>
<dbReference type="SUPFAM" id="SSF81324">
    <property type="entry name" value="Voltage-gated potassium channels"/>
    <property type="match status" value="1"/>
</dbReference>
<evidence type="ECO:0000313" key="12">
    <source>
        <dbReference type="EMBL" id="CRZ11138.1"/>
    </source>
</evidence>
<evidence type="ECO:0000256" key="1">
    <source>
        <dbReference type="ARBA" id="ARBA00004141"/>
    </source>
</evidence>
<feature type="transmembrane region" description="Helical" evidence="10">
    <location>
        <begin position="224"/>
        <end position="243"/>
    </location>
</feature>
<dbReference type="CDD" id="cd00038">
    <property type="entry name" value="CAP_ED"/>
    <property type="match status" value="1"/>
</dbReference>
<evidence type="ECO:0000256" key="2">
    <source>
        <dbReference type="ARBA" id="ARBA00022448"/>
    </source>
</evidence>
<feature type="compositionally biased region" description="Basic and acidic residues" evidence="9">
    <location>
        <begin position="47"/>
        <end position="60"/>
    </location>
</feature>
<dbReference type="InterPro" id="IPR000595">
    <property type="entry name" value="cNMP-bd_dom"/>
</dbReference>
<dbReference type="Pfam" id="PF00520">
    <property type="entry name" value="Ion_trans"/>
    <property type="match status" value="1"/>
</dbReference>
<dbReference type="FunFam" id="1.10.287.70:FF:000123">
    <property type="entry name" value="Potassium channel KAT3"/>
    <property type="match status" value="1"/>
</dbReference>
<dbReference type="GO" id="GO:0005249">
    <property type="term" value="F:voltage-gated potassium channel activity"/>
    <property type="evidence" value="ECO:0007669"/>
    <property type="project" value="InterPro"/>
</dbReference>
<feature type="transmembrane region" description="Helical" evidence="10">
    <location>
        <begin position="182"/>
        <end position="203"/>
    </location>
</feature>
<feature type="compositionally biased region" description="Polar residues" evidence="9">
    <location>
        <begin position="1"/>
        <end position="10"/>
    </location>
</feature>
<keyword evidence="8" id="KW-0175">Coiled coil</keyword>
<dbReference type="PRINTS" id="PR00169">
    <property type="entry name" value="KCHANNEL"/>
</dbReference>
<dbReference type="AlphaFoldDB" id="A0A0H5RAP8"/>
<keyword evidence="6 10" id="KW-0472">Membrane</keyword>
<dbReference type="EMBL" id="HACM01010696">
    <property type="protein sequence ID" value="CRZ11138.1"/>
    <property type="molecule type" value="Transcribed_RNA"/>
</dbReference>
<keyword evidence="3 10" id="KW-0812">Transmembrane</keyword>
<evidence type="ECO:0000259" key="11">
    <source>
        <dbReference type="PROSITE" id="PS50042"/>
    </source>
</evidence>
<evidence type="ECO:0000256" key="4">
    <source>
        <dbReference type="ARBA" id="ARBA00022989"/>
    </source>
</evidence>
<dbReference type="InterPro" id="IPR014710">
    <property type="entry name" value="RmlC-like_jellyroll"/>
</dbReference>
<keyword evidence="2" id="KW-0813">Transport</keyword>
<protein>
    <recommendedName>
        <fullName evidence="11">Cyclic nucleotide-binding domain-containing protein</fullName>
    </recommendedName>
</protein>
<dbReference type="InterPro" id="IPR003938">
    <property type="entry name" value="K_chnl_volt-dep_EAG/ELK/ERG"/>
</dbReference>
<proteinExistence type="predicted"/>
<dbReference type="PANTHER" id="PTHR47823:SF9">
    <property type="entry name" value="CHROMOSOME UNDETERMINED SCAFFOLD_10, WHOLE GENOME SHOTGUN SEQUENCE"/>
    <property type="match status" value="1"/>
</dbReference>
<feature type="region of interest" description="Disordered" evidence="9">
    <location>
        <begin position="1"/>
        <end position="111"/>
    </location>
</feature>
<name>A0A0H5RAP8_9EUKA</name>
<dbReference type="Pfam" id="PF00027">
    <property type="entry name" value="cNMP_binding"/>
    <property type="match status" value="1"/>
</dbReference>
<feature type="domain" description="Cyclic nucleotide-binding" evidence="11">
    <location>
        <begin position="499"/>
        <end position="594"/>
    </location>
</feature>
<dbReference type="SUPFAM" id="SSF51206">
    <property type="entry name" value="cAMP-binding domain-like"/>
    <property type="match status" value="1"/>
</dbReference>
<keyword evidence="5" id="KW-0406">Ion transport</keyword>
<feature type="coiled-coil region" evidence="8">
    <location>
        <begin position="671"/>
        <end position="702"/>
    </location>
</feature>
<dbReference type="PRINTS" id="PR01463">
    <property type="entry name" value="EAGCHANLFMLY"/>
</dbReference>
<dbReference type="Gene3D" id="2.60.120.10">
    <property type="entry name" value="Jelly Rolls"/>
    <property type="match status" value="1"/>
</dbReference>
<accession>A0A0H5RAP8</accession>
<dbReference type="PANTHER" id="PTHR47823">
    <property type="entry name" value="ION_TRANS DOMAIN-CONTAINING PROTEIN"/>
    <property type="match status" value="1"/>
</dbReference>
<evidence type="ECO:0000256" key="9">
    <source>
        <dbReference type="SAM" id="MobiDB-lite"/>
    </source>
</evidence>
<evidence type="ECO:0000256" key="10">
    <source>
        <dbReference type="SAM" id="Phobius"/>
    </source>
</evidence>
<evidence type="ECO:0000256" key="7">
    <source>
        <dbReference type="ARBA" id="ARBA00023303"/>
    </source>
</evidence>
<reference evidence="12" key="1">
    <citation type="submission" date="2015-04" db="EMBL/GenBank/DDBJ databases">
        <title>The genome sequence of the plant pathogenic Rhizarian Plasmodiophora brassicae reveals insights in its biotrophic life cycle and the origin of chitin synthesis.</title>
        <authorList>
            <person name="Schwelm A."/>
            <person name="Fogelqvist J."/>
            <person name="Knaust A."/>
            <person name="Julke S."/>
            <person name="Lilja T."/>
            <person name="Dhandapani V."/>
            <person name="Bonilla-Rosso G."/>
            <person name="Karlsson M."/>
            <person name="Shevchenko A."/>
            <person name="Choi S.R."/>
            <person name="Kim H.G."/>
            <person name="Park J.Y."/>
            <person name="Lim Y.P."/>
            <person name="Ludwig-Muller J."/>
            <person name="Dixelius C."/>
        </authorList>
    </citation>
    <scope>NUCLEOTIDE SEQUENCE</scope>
    <source>
        <tissue evidence="12">Potato root galls</tissue>
    </source>
</reference>
<feature type="transmembrane region" description="Helical" evidence="10">
    <location>
        <begin position="378"/>
        <end position="403"/>
    </location>
</feature>
<dbReference type="InterPro" id="IPR018490">
    <property type="entry name" value="cNMP-bd_dom_sf"/>
</dbReference>
<sequence length="710" mass="80304">MADTSVSAPRQRSPKHGSQESMDVQIALSRLVKSHAPAAMDVSSSDSHSRGDNKESRAQRINDGQPAHIDLQIDDPVSDQLADHDSNEKANQNGDSECQQPHLIQDPLGLCSPPSPSPFPDGFCEAMGVKSRARKSRVALIPFYIIVPESRLHRAWLFILLVLLAYTVFVMPWRIAFADADAVFIADIVVDVFFGLDVVISFFTAYENNRGRLETDQYRITSHYLSTYFIIDIVSIFPFFLFVRADDGLVMSVLRVPRLIKLLKLVRIVKLLRNYRLRSLLISVEYSPYVHQKLLRIVELAAVVLAFAHFSACIWYYLGAVYREQNIGPGISWIERVGGTSVFQESDWYKYTLALYWSLSTLTTVGYGDISAQTPAELVFAMLSMIMGSTVFAYTTATVASMIRERDQRAQHLRDKMSRLRTFASAHNLSNRLRSSLTKRMNTIWTAHSANEGRHMAELMNEFPSDLAIRVTAEVHRDLIERSSFTSTYSDRPNFILSLFRQLLPLKLVQGEMLAHQGDHVHNWYIVESGEVRAVHPVYPTVVVYQSYTFGQTLGDIGLFQRSIGGPDVWLSSIRCTSTCRLWLIDGDTFMKMVSHFGFEERFRIASQEKAEEMSRAISQADRKISMLENRISSPTELAMTVPAAMDAIESKRRLSSVDFSVLTRTPSHFRDDATSKFQEQARELAEAIRQVKVQFQALELAMASFSKAG</sequence>
<dbReference type="GO" id="GO:0016020">
    <property type="term" value="C:membrane"/>
    <property type="evidence" value="ECO:0007669"/>
    <property type="project" value="UniProtKB-SubCell"/>
</dbReference>
<dbReference type="InterPro" id="IPR005821">
    <property type="entry name" value="Ion_trans_dom"/>
</dbReference>
<dbReference type="PROSITE" id="PS50042">
    <property type="entry name" value="CNMP_BINDING_3"/>
    <property type="match status" value="1"/>
</dbReference>
<evidence type="ECO:0000256" key="3">
    <source>
        <dbReference type="ARBA" id="ARBA00022692"/>
    </source>
</evidence>
<feature type="transmembrane region" description="Helical" evidence="10">
    <location>
        <begin position="297"/>
        <end position="318"/>
    </location>
</feature>
<organism evidence="12">
    <name type="scientific">Spongospora subterranea</name>
    <dbReference type="NCBI Taxonomy" id="70186"/>
    <lineage>
        <taxon>Eukaryota</taxon>
        <taxon>Sar</taxon>
        <taxon>Rhizaria</taxon>
        <taxon>Endomyxa</taxon>
        <taxon>Phytomyxea</taxon>
        <taxon>Plasmodiophorida</taxon>
        <taxon>Plasmodiophoridae</taxon>
        <taxon>Spongospora</taxon>
    </lineage>
</organism>
<evidence type="ECO:0000256" key="5">
    <source>
        <dbReference type="ARBA" id="ARBA00023065"/>
    </source>
</evidence>
<comment type="subcellular location">
    <subcellularLocation>
        <location evidence="1">Membrane</location>
        <topology evidence="1">Multi-pass membrane protein</topology>
    </subcellularLocation>
</comment>
<feature type="compositionally biased region" description="Polar residues" evidence="9">
    <location>
        <begin position="89"/>
        <end position="99"/>
    </location>
</feature>
<evidence type="ECO:0000256" key="6">
    <source>
        <dbReference type="ARBA" id="ARBA00023136"/>
    </source>
</evidence>
<keyword evidence="4 10" id="KW-1133">Transmembrane helix</keyword>